<gene>
    <name evidence="6" type="ORF">GGR36_002575</name>
</gene>
<evidence type="ECO:0000256" key="1">
    <source>
        <dbReference type="ARBA" id="ARBA00009437"/>
    </source>
</evidence>
<dbReference type="EMBL" id="JACIET010000002">
    <property type="protein sequence ID" value="MBB4013229.1"/>
    <property type="molecule type" value="Genomic_DNA"/>
</dbReference>
<comment type="similarity">
    <text evidence="1">Belongs to the LysR transcriptional regulatory family.</text>
</comment>
<sequence length="312" mass="34088">MDLADLRLFLAATRHPSLQAAASEQHLTPSALSKAIRRLEEDLRTPLFDRQSKSLRLNAAGERLRQRALDLVHLAEQTRAEFEGADFRVHCRVAAPAVLQWRWGAAIARALSARFPDSSLALRPVFEDEALAALARGDADFACVTGKALQGSNPRHWRSDFAAVSLGTIRMQLAAGAHHPLAQRAPGLPVTASTAEVLAHPFACPSRSLFCGVQRGSRSDGWRDDRLPRAIRYWVDDLQVLVSLVIAGEALAYLPDFALQTPGLVHVSVSDCPYTCEESVWLVWRPTAAAGWQQHVVDALATMQGDVTPARA</sequence>
<accession>A0A840BP22</accession>
<dbReference type="CDD" id="cd05466">
    <property type="entry name" value="PBP2_LTTR_substrate"/>
    <property type="match status" value="1"/>
</dbReference>
<evidence type="ECO:0000313" key="7">
    <source>
        <dbReference type="Proteomes" id="UP000561045"/>
    </source>
</evidence>
<dbReference type="InterPro" id="IPR036390">
    <property type="entry name" value="WH_DNA-bd_sf"/>
</dbReference>
<dbReference type="InterPro" id="IPR036388">
    <property type="entry name" value="WH-like_DNA-bd_sf"/>
</dbReference>
<dbReference type="Gene3D" id="1.10.10.10">
    <property type="entry name" value="Winged helix-like DNA-binding domain superfamily/Winged helix DNA-binding domain"/>
    <property type="match status" value="1"/>
</dbReference>
<dbReference type="GO" id="GO:0003677">
    <property type="term" value="F:DNA binding"/>
    <property type="evidence" value="ECO:0007669"/>
    <property type="project" value="UniProtKB-KW"/>
</dbReference>
<dbReference type="PANTHER" id="PTHR30346">
    <property type="entry name" value="TRANSCRIPTIONAL DUAL REGULATOR HCAR-RELATED"/>
    <property type="match status" value="1"/>
</dbReference>
<keyword evidence="2" id="KW-0805">Transcription regulation</keyword>
<dbReference type="AlphaFoldDB" id="A0A840BP22"/>
<keyword evidence="4" id="KW-0804">Transcription</keyword>
<proteinExistence type="inferred from homology"/>
<evidence type="ECO:0000259" key="5">
    <source>
        <dbReference type="PROSITE" id="PS50931"/>
    </source>
</evidence>
<dbReference type="GO" id="GO:0032993">
    <property type="term" value="C:protein-DNA complex"/>
    <property type="evidence" value="ECO:0007669"/>
    <property type="project" value="TreeGrafter"/>
</dbReference>
<dbReference type="Gene3D" id="3.40.190.10">
    <property type="entry name" value="Periplasmic binding protein-like II"/>
    <property type="match status" value="2"/>
</dbReference>
<dbReference type="InterPro" id="IPR005119">
    <property type="entry name" value="LysR_subst-bd"/>
</dbReference>
<evidence type="ECO:0000256" key="3">
    <source>
        <dbReference type="ARBA" id="ARBA00023125"/>
    </source>
</evidence>
<dbReference type="GO" id="GO:0003700">
    <property type="term" value="F:DNA-binding transcription factor activity"/>
    <property type="evidence" value="ECO:0007669"/>
    <property type="project" value="InterPro"/>
</dbReference>
<evidence type="ECO:0000256" key="2">
    <source>
        <dbReference type="ARBA" id="ARBA00023015"/>
    </source>
</evidence>
<keyword evidence="7" id="KW-1185">Reference proteome</keyword>
<feature type="domain" description="HTH lysR-type" evidence="5">
    <location>
        <begin position="1"/>
        <end position="58"/>
    </location>
</feature>
<dbReference type="Proteomes" id="UP000561045">
    <property type="component" value="Unassembled WGS sequence"/>
</dbReference>
<evidence type="ECO:0000313" key="6">
    <source>
        <dbReference type="EMBL" id="MBB4013229.1"/>
    </source>
</evidence>
<organism evidence="6 7">
    <name type="scientific">Niveibacterium umoris</name>
    <dbReference type="NCBI Taxonomy" id="1193620"/>
    <lineage>
        <taxon>Bacteria</taxon>
        <taxon>Pseudomonadati</taxon>
        <taxon>Pseudomonadota</taxon>
        <taxon>Betaproteobacteria</taxon>
        <taxon>Rhodocyclales</taxon>
        <taxon>Rhodocyclaceae</taxon>
        <taxon>Niveibacterium</taxon>
    </lineage>
</organism>
<dbReference type="PANTHER" id="PTHR30346:SF28">
    <property type="entry name" value="HTH-TYPE TRANSCRIPTIONAL REGULATOR CYNR"/>
    <property type="match status" value="1"/>
</dbReference>
<protein>
    <submittedName>
        <fullName evidence="6">DNA-binding transcriptional LysR family regulator</fullName>
    </submittedName>
</protein>
<dbReference type="InterPro" id="IPR000847">
    <property type="entry name" value="LysR_HTH_N"/>
</dbReference>
<dbReference type="SUPFAM" id="SSF53850">
    <property type="entry name" value="Periplasmic binding protein-like II"/>
    <property type="match status" value="1"/>
</dbReference>
<comment type="caution">
    <text evidence="6">The sequence shown here is derived from an EMBL/GenBank/DDBJ whole genome shotgun (WGS) entry which is preliminary data.</text>
</comment>
<reference evidence="6 7" key="1">
    <citation type="submission" date="2020-08" db="EMBL/GenBank/DDBJ databases">
        <title>Genomic Encyclopedia of Type Strains, Phase IV (KMG-IV): sequencing the most valuable type-strain genomes for metagenomic binning, comparative biology and taxonomic classification.</title>
        <authorList>
            <person name="Goeker M."/>
        </authorList>
    </citation>
    <scope>NUCLEOTIDE SEQUENCE [LARGE SCALE GENOMIC DNA]</scope>
    <source>
        <strain evidence="6 7">DSM 106739</strain>
    </source>
</reference>
<evidence type="ECO:0000256" key="4">
    <source>
        <dbReference type="ARBA" id="ARBA00023163"/>
    </source>
</evidence>
<dbReference type="PROSITE" id="PS50931">
    <property type="entry name" value="HTH_LYSR"/>
    <property type="match status" value="1"/>
</dbReference>
<dbReference type="Pfam" id="PF00126">
    <property type="entry name" value="HTH_1"/>
    <property type="match status" value="1"/>
</dbReference>
<keyword evidence="3 6" id="KW-0238">DNA-binding</keyword>
<dbReference type="RefSeq" id="WP_183635133.1">
    <property type="nucleotide sequence ID" value="NZ_BAABLE010000005.1"/>
</dbReference>
<dbReference type="Pfam" id="PF03466">
    <property type="entry name" value="LysR_substrate"/>
    <property type="match status" value="1"/>
</dbReference>
<dbReference type="SUPFAM" id="SSF46785">
    <property type="entry name" value="Winged helix' DNA-binding domain"/>
    <property type="match status" value="1"/>
</dbReference>
<name>A0A840BP22_9RHOO</name>